<proteinExistence type="predicted"/>
<evidence type="ECO:0000256" key="1">
    <source>
        <dbReference type="ARBA" id="ARBA00023015"/>
    </source>
</evidence>
<dbReference type="RefSeq" id="WP_374834238.1">
    <property type="nucleotide sequence ID" value="NZ_JBHEEZ010000044.1"/>
</dbReference>
<dbReference type="CDD" id="cd00090">
    <property type="entry name" value="HTH_ARSR"/>
    <property type="match status" value="1"/>
</dbReference>
<organism evidence="5 6">
    <name type="scientific">Daeguia caeni</name>
    <dbReference type="NCBI Taxonomy" id="439612"/>
    <lineage>
        <taxon>Bacteria</taxon>
        <taxon>Pseudomonadati</taxon>
        <taxon>Pseudomonadota</taxon>
        <taxon>Alphaproteobacteria</taxon>
        <taxon>Hyphomicrobiales</taxon>
        <taxon>Brucellaceae</taxon>
        <taxon>Daeguia</taxon>
    </lineage>
</organism>
<evidence type="ECO:0000259" key="4">
    <source>
        <dbReference type="PROSITE" id="PS50987"/>
    </source>
</evidence>
<accession>A0ABV9H9I4</accession>
<evidence type="ECO:0000313" key="5">
    <source>
        <dbReference type="EMBL" id="MFC4625610.1"/>
    </source>
</evidence>
<dbReference type="InterPro" id="IPR001845">
    <property type="entry name" value="HTH_ArsR_DNA-bd_dom"/>
</dbReference>
<dbReference type="InterPro" id="IPR036390">
    <property type="entry name" value="WH_DNA-bd_sf"/>
</dbReference>
<keyword evidence="2" id="KW-0238">DNA-binding</keyword>
<evidence type="ECO:0000256" key="2">
    <source>
        <dbReference type="ARBA" id="ARBA00023125"/>
    </source>
</evidence>
<name>A0ABV9H9I4_9HYPH</name>
<reference evidence="6" key="1">
    <citation type="journal article" date="2019" name="Int. J. Syst. Evol. Microbiol.">
        <title>The Global Catalogue of Microorganisms (GCM) 10K type strain sequencing project: providing services to taxonomists for standard genome sequencing and annotation.</title>
        <authorList>
            <consortium name="The Broad Institute Genomics Platform"/>
            <consortium name="The Broad Institute Genome Sequencing Center for Infectious Disease"/>
            <person name="Wu L."/>
            <person name="Ma J."/>
        </authorList>
    </citation>
    <scope>NUCLEOTIDE SEQUENCE [LARGE SCALE GENOMIC DNA]</scope>
    <source>
        <strain evidence="6">CGMCC 1.15731</strain>
    </source>
</reference>
<dbReference type="PANTHER" id="PTHR43132">
    <property type="entry name" value="ARSENICAL RESISTANCE OPERON REPRESSOR ARSR-RELATED"/>
    <property type="match status" value="1"/>
</dbReference>
<dbReference type="PROSITE" id="PS50987">
    <property type="entry name" value="HTH_ARSR_2"/>
    <property type="match status" value="1"/>
</dbReference>
<feature type="domain" description="HTH arsR-type" evidence="4">
    <location>
        <begin position="9"/>
        <end position="103"/>
    </location>
</feature>
<keyword evidence="6" id="KW-1185">Reference proteome</keyword>
<dbReference type="InterPro" id="IPR051011">
    <property type="entry name" value="Metal_resp_trans_reg"/>
</dbReference>
<keyword evidence="1" id="KW-0805">Transcription regulation</keyword>
<evidence type="ECO:0000313" key="6">
    <source>
        <dbReference type="Proteomes" id="UP001596042"/>
    </source>
</evidence>
<gene>
    <name evidence="5" type="ORF">ACFO1V_10345</name>
</gene>
<comment type="caution">
    <text evidence="5">The sequence shown here is derived from an EMBL/GenBank/DDBJ whole genome shotgun (WGS) entry which is preliminary data.</text>
</comment>
<dbReference type="PRINTS" id="PR00778">
    <property type="entry name" value="HTHARSR"/>
</dbReference>
<dbReference type="InterPro" id="IPR011991">
    <property type="entry name" value="ArsR-like_HTH"/>
</dbReference>
<dbReference type="Pfam" id="PF01022">
    <property type="entry name" value="HTH_5"/>
    <property type="match status" value="1"/>
</dbReference>
<dbReference type="NCBIfam" id="NF033788">
    <property type="entry name" value="HTH_metalloreg"/>
    <property type="match status" value="1"/>
</dbReference>
<protein>
    <submittedName>
        <fullName evidence="5">ArsR/SmtB family transcription factor</fullName>
    </submittedName>
</protein>
<dbReference type="SMART" id="SM00418">
    <property type="entry name" value="HTH_ARSR"/>
    <property type="match status" value="1"/>
</dbReference>
<dbReference type="EMBL" id="JBHSEL010000103">
    <property type="protein sequence ID" value="MFC4625610.1"/>
    <property type="molecule type" value="Genomic_DNA"/>
</dbReference>
<dbReference type="InterPro" id="IPR036388">
    <property type="entry name" value="WH-like_DNA-bd_sf"/>
</dbReference>
<dbReference type="Proteomes" id="UP001596042">
    <property type="component" value="Unassembled WGS sequence"/>
</dbReference>
<dbReference type="Gene3D" id="1.10.10.10">
    <property type="entry name" value="Winged helix-like DNA-binding domain superfamily/Winged helix DNA-binding domain"/>
    <property type="match status" value="1"/>
</dbReference>
<dbReference type="PANTHER" id="PTHR43132:SF2">
    <property type="entry name" value="ARSENICAL RESISTANCE OPERON REPRESSOR ARSR-RELATED"/>
    <property type="match status" value="1"/>
</dbReference>
<sequence length="120" mass="13332">MTNQVSFVNLTENVDQAAEFLSALANNKRLLILCKLLNNEMSVGALAKAIDLSQSALSQHLAKLRALDLVSTRRDAQTIYYMVSSPHIELMLSTLASLYINKPSSSRQREYHHTVSRANG</sequence>
<evidence type="ECO:0000256" key="3">
    <source>
        <dbReference type="ARBA" id="ARBA00023163"/>
    </source>
</evidence>
<keyword evidence="3" id="KW-0804">Transcription</keyword>
<dbReference type="SUPFAM" id="SSF46785">
    <property type="entry name" value="Winged helix' DNA-binding domain"/>
    <property type="match status" value="1"/>
</dbReference>